<dbReference type="Proteomes" id="UP001596215">
    <property type="component" value="Unassembled WGS sequence"/>
</dbReference>
<organism evidence="1 2">
    <name type="scientific">Tatumella punctata</name>
    <dbReference type="NCBI Taxonomy" id="399969"/>
    <lineage>
        <taxon>Bacteria</taxon>
        <taxon>Pseudomonadati</taxon>
        <taxon>Pseudomonadota</taxon>
        <taxon>Gammaproteobacteria</taxon>
        <taxon>Enterobacterales</taxon>
        <taxon>Erwiniaceae</taxon>
        <taxon>Tatumella</taxon>
    </lineage>
</organism>
<proteinExistence type="predicted"/>
<comment type="caution">
    <text evidence="1">The sequence shown here is derived from an EMBL/GenBank/DDBJ whole genome shotgun (WGS) entry which is preliminary data.</text>
</comment>
<evidence type="ECO:0000313" key="1">
    <source>
        <dbReference type="EMBL" id="MFC6362535.1"/>
    </source>
</evidence>
<keyword evidence="2" id="KW-1185">Reference proteome</keyword>
<protein>
    <submittedName>
        <fullName evidence="1">Uncharacterized protein</fullName>
    </submittedName>
</protein>
<evidence type="ECO:0000313" key="2">
    <source>
        <dbReference type="Proteomes" id="UP001596215"/>
    </source>
</evidence>
<reference evidence="2" key="1">
    <citation type="journal article" date="2019" name="Int. J. Syst. Evol. Microbiol.">
        <title>The Global Catalogue of Microorganisms (GCM) 10K type strain sequencing project: providing services to taxonomists for standard genome sequencing and annotation.</title>
        <authorList>
            <consortium name="The Broad Institute Genomics Platform"/>
            <consortium name="The Broad Institute Genome Sequencing Center for Infectious Disease"/>
            <person name="Wu L."/>
            <person name="Ma J."/>
        </authorList>
    </citation>
    <scope>NUCLEOTIDE SEQUENCE [LARGE SCALE GENOMIC DNA]</scope>
    <source>
        <strain evidence="2">CGMCC 4.1530</strain>
    </source>
</reference>
<dbReference type="EMBL" id="JBHSUC010000012">
    <property type="protein sequence ID" value="MFC6362535.1"/>
    <property type="molecule type" value="Genomic_DNA"/>
</dbReference>
<name>A0ABW1VRN2_9GAMM</name>
<accession>A0ABW1VRN2</accession>
<sequence>MTKLTSEQKRYVDELAMMQIENMNSDEFLLNQLKKKIHGLEGELKEFFEERLAFHRKNHNK</sequence>
<dbReference type="RefSeq" id="WP_212708510.1">
    <property type="nucleotide sequence ID" value="NZ_BAAAFW010000093.1"/>
</dbReference>
<gene>
    <name evidence="1" type="ORF">ACFP73_10570</name>
</gene>